<gene>
    <name evidence="2" type="ORF">KYY02_11400</name>
</gene>
<evidence type="ECO:0000313" key="3">
    <source>
        <dbReference type="Proteomes" id="UP001567537"/>
    </source>
</evidence>
<dbReference type="EMBL" id="JAHWZY010000009">
    <property type="protein sequence ID" value="MEZ3179270.1"/>
    <property type="molecule type" value="Genomic_DNA"/>
</dbReference>
<evidence type="ECO:0000256" key="1">
    <source>
        <dbReference type="SAM" id="MobiDB-lite"/>
    </source>
</evidence>
<evidence type="ECO:0000313" key="2">
    <source>
        <dbReference type="EMBL" id="MEZ3179270.1"/>
    </source>
</evidence>
<name>A0ABV4IX62_9ACTN</name>
<protein>
    <submittedName>
        <fullName evidence="2">Uncharacterized protein</fullName>
    </submittedName>
</protein>
<keyword evidence="3" id="KW-1185">Reference proteome</keyword>
<comment type="caution">
    <text evidence="2">The sequence shown here is derived from an EMBL/GenBank/DDBJ whole genome shotgun (WGS) entry which is preliminary data.</text>
</comment>
<feature type="region of interest" description="Disordered" evidence="1">
    <location>
        <begin position="1"/>
        <end position="45"/>
    </location>
</feature>
<accession>A0ABV4IX62</accession>
<dbReference type="RefSeq" id="WP_371237817.1">
    <property type="nucleotide sequence ID" value="NZ_JAHWZY010000009.1"/>
</dbReference>
<dbReference type="Proteomes" id="UP001567537">
    <property type="component" value="Unassembled WGS sequence"/>
</dbReference>
<sequence>MEATPGRPQPEAARSGPLGGRRTCLSVVGPGDGSRNPPVGGPFLAHVDAEVGTAPVTNAEDPRKGLSAPR</sequence>
<organism evidence="2 3">
    <name type="scientific">Streptomyces pimonensis</name>
    <dbReference type="NCBI Taxonomy" id="2860288"/>
    <lineage>
        <taxon>Bacteria</taxon>
        <taxon>Bacillati</taxon>
        <taxon>Actinomycetota</taxon>
        <taxon>Actinomycetes</taxon>
        <taxon>Kitasatosporales</taxon>
        <taxon>Streptomycetaceae</taxon>
        <taxon>Streptomyces</taxon>
    </lineage>
</organism>
<proteinExistence type="predicted"/>
<reference evidence="2 3" key="1">
    <citation type="journal article" date="2021" name="Res Sq">
        <title>Streptomyces Pimoensis sp. nov., Isolated From the Taklimakan Desert in Xinjiang, China.</title>
        <authorList>
            <person name="Zhang P."/>
            <person name="Luo X."/>
            <person name="Luo X."/>
            <person name="Liu Z."/>
            <person name="Xia Z."/>
            <person name="Wan C."/>
            <person name="zhang L."/>
        </authorList>
    </citation>
    <scope>NUCLEOTIDE SEQUENCE [LARGE SCALE GENOMIC DNA]</scope>
    <source>
        <strain evidence="2 3">TRM75549</strain>
    </source>
</reference>